<keyword evidence="6" id="KW-1185">Reference proteome</keyword>
<keyword evidence="5" id="KW-0378">Hydrolase</keyword>
<proteinExistence type="inferred from homology"/>
<dbReference type="InterPro" id="IPR023198">
    <property type="entry name" value="PGP-like_dom2"/>
</dbReference>
<dbReference type="GO" id="GO:0008967">
    <property type="term" value="F:phosphoglycolate phosphatase activity"/>
    <property type="evidence" value="ECO:0007669"/>
    <property type="project" value="UniProtKB-EC"/>
</dbReference>
<dbReference type="STRING" id="335543.Sfum_3208"/>
<dbReference type="KEGG" id="sfu:Sfum_3208"/>
<dbReference type="SFLD" id="SFLDS00003">
    <property type="entry name" value="Haloacid_Dehalogenase"/>
    <property type="match status" value="1"/>
</dbReference>
<reference evidence="5 6" key="1">
    <citation type="submission" date="2006-10" db="EMBL/GenBank/DDBJ databases">
        <title>Complete sequence of Syntrophobacter fumaroxidans MPOB.</title>
        <authorList>
            <consortium name="US DOE Joint Genome Institute"/>
            <person name="Copeland A."/>
            <person name="Lucas S."/>
            <person name="Lapidus A."/>
            <person name="Barry K."/>
            <person name="Detter J.C."/>
            <person name="Glavina del Rio T."/>
            <person name="Hammon N."/>
            <person name="Israni S."/>
            <person name="Pitluck S."/>
            <person name="Goltsman E.G."/>
            <person name="Martinez M."/>
            <person name="Schmutz J."/>
            <person name="Larimer F."/>
            <person name="Land M."/>
            <person name="Hauser L."/>
            <person name="Kyrpides N."/>
            <person name="Kim E."/>
            <person name="Boone D.R."/>
            <person name="Brockman F."/>
            <person name="Culley D."/>
            <person name="Ferry J."/>
            <person name="Gunsalus R."/>
            <person name="McInerney M.J."/>
            <person name="Morrison M."/>
            <person name="Plugge C."/>
            <person name="Rohlin L."/>
            <person name="Scholten J."/>
            <person name="Sieber J."/>
            <person name="Stams A.J.M."/>
            <person name="Worm P."/>
            <person name="Henstra A.M."/>
            <person name="Richardson P."/>
        </authorList>
    </citation>
    <scope>NUCLEOTIDE SEQUENCE [LARGE SCALE GENOMIC DNA]</scope>
    <source>
        <strain evidence="6">DSM 10017 / MPOB</strain>
    </source>
</reference>
<dbReference type="HOGENOM" id="CLU_045011_19_3_7"/>
<gene>
    <name evidence="5" type="ordered locus">Sfum_3208</name>
</gene>
<comment type="similarity">
    <text evidence="3">Belongs to the HAD-like hydrolase superfamily. CbbY/CbbZ/Gph/YieH family.</text>
</comment>
<name>A0LN79_SYNFM</name>
<dbReference type="RefSeq" id="WP_011700006.1">
    <property type="nucleotide sequence ID" value="NC_008554.1"/>
</dbReference>
<dbReference type="GO" id="GO:0005829">
    <property type="term" value="C:cytosol"/>
    <property type="evidence" value="ECO:0007669"/>
    <property type="project" value="TreeGrafter"/>
</dbReference>
<evidence type="ECO:0000256" key="4">
    <source>
        <dbReference type="ARBA" id="ARBA00013078"/>
    </source>
</evidence>
<protein>
    <recommendedName>
        <fullName evidence="4">phosphoglycolate phosphatase</fullName>
        <ecNumber evidence="4">3.1.3.18</ecNumber>
    </recommendedName>
</protein>
<evidence type="ECO:0000256" key="2">
    <source>
        <dbReference type="ARBA" id="ARBA00004818"/>
    </source>
</evidence>
<evidence type="ECO:0000256" key="3">
    <source>
        <dbReference type="ARBA" id="ARBA00006171"/>
    </source>
</evidence>
<dbReference type="InterPro" id="IPR006439">
    <property type="entry name" value="HAD-SF_hydro_IA"/>
</dbReference>
<accession>A0LN79</accession>
<evidence type="ECO:0000313" key="6">
    <source>
        <dbReference type="Proteomes" id="UP000001784"/>
    </source>
</evidence>
<dbReference type="Proteomes" id="UP000001784">
    <property type="component" value="Chromosome"/>
</dbReference>
<evidence type="ECO:0000256" key="1">
    <source>
        <dbReference type="ARBA" id="ARBA00000830"/>
    </source>
</evidence>
<dbReference type="NCBIfam" id="TIGR01549">
    <property type="entry name" value="HAD-SF-IA-v1"/>
    <property type="match status" value="1"/>
</dbReference>
<dbReference type="SUPFAM" id="SSF56784">
    <property type="entry name" value="HAD-like"/>
    <property type="match status" value="1"/>
</dbReference>
<dbReference type="InParanoid" id="A0LN79"/>
<dbReference type="Pfam" id="PF13419">
    <property type="entry name" value="HAD_2"/>
    <property type="match status" value="1"/>
</dbReference>
<dbReference type="SFLD" id="SFLDG01129">
    <property type="entry name" value="C1.5:_HAD__Beta-PGM__Phosphata"/>
    <property type="match status" value="1"/>
</dbReference>
<dbReference type="GO" id="GO:0006281">
    <property type="term" value="P:DNA repair"/>
    <property type="evidence" value="ECO:0007669"/>
    <property type="project" value="TreeGrafter"/>
</dbReference>
<dbReference type="InterPro" id="IPR036412">
    <property type="entry name" value="HAD-like_sf"/>
</dbReference>
<dbReference type="EMBL" id="CP000478">
    <property type="protein sequence ID" value="ABK18881.1"/>
    <property type="molecule type" value="Genomic_DNA"/>
</dbReference>
<dbReference type="Gene3D" id="3.40.50.1000">
    <property type="entry name" value="HAD superfamily/HAD-like"/>
    <property type="match status" value="1"/>
</dbReference>
<dbReference type="PANTHER" id="PTHR43434">
    <property type="entry name" value="PHOSPHOGLYCOLATE PHOSPHATASE"/>
    <property type="match status" value="1"/>
</dbReference>
<dbReference type="PANTHER" id="PTHR43434:SF1">
    <property type="entry name" value="PHOSPHOGLYCOLATE PHOSPHATASE"/>
    <property type="match status" value="1"/>
</dbReference>
<comment type="catalytic activity">
    <reaction evidence="1">
        <text>2-phosphoglycolate + H2O = glycolate + phosphate</text>
        <dbReference type="Rhea" id="RHEA:14369"/>
        <dbReference type="ChEBI" id="CHEBI:15377"/>
        <dbReference type="ChEBI" id="CHEBI:29805"/>
        <dbReference type="ChEBI" id="CHEBI:43474"/>
        <dbReference type="ChEBI" id="CHEBI:58033"/>
        <dbReference type="EC" id="3.1.3.18"/>
    </reaction>
</comment>
<organism evidence="5 6">
    <name type="scientific">Syntrophobacter fumaroxidans (strain DSM 10017 / MPOB)</name>
    <dbReference type="NCBI Taxonomy" id="335543"/>
    <lineage>
        <taxon>Bacteria</taxon>
        <taxon>Pseudomonadati</taxon>
        <taxon>Thermodesulfobacteriota</taxon>
        <taxon>Syntrophobacteria</taxon>
        <taxon>Syntrophobacterales</taxon>
        <taxon>Syntrophobacteraceae</taxon>
        <taxon>Syntrophobacter</taxon>
    </lineage>
</organism>
<dbReference type="InterPro" id="IPR041492">
    <property type="entry name" value="HAD_2"/>
</dbReference>
<dbReference type="EC" id="3.1.3.18" evidence="4"/>
<dbReference type="AlphaFoldDB" id="A0LN79"/>
<dbReference type="OrthoDB" id="5421442at2"/>
<evidence type="ECO:0000313" key="5">
    <source>
        <dbReference type="EMBL" id="ABK18881.1"/>
    </source>
</evidence>
<dbReference type="InterPro" id="IPR050155">
    <property type="entry name" value="HAD-like_hydrolase_sf"/>
</dbReference>
<sequence length="227" mass="25355">MNDTFPPRIESMVFDFDGTLAELRLNFGEMKSRIGELAREYVRTAPPDTRIPVLEWIETLAEDLASRDRDSADVLRRRCLALIEEMELEAARGGCLFDFTRGVLGTLRMKRIRVAVITRNCEKAVRMVFPDLEEHCSALLAREHVPRVKPDPDHLLRALRRIGGAAGTALMIGDHPLDIQTGHRAGVLTAGVSSGHTTREELMRSGARWTAPDCRELMAVLEGQGLI</sequence>
<dbReference type="eggNOG" id="COG0546">
    <property type="taxonomic scope" value="Bacteria"/>
</dbReference>
<comment type="pathway">
    <text evidence="2">Organic acid metabolism; glycolate biosynthesis; glycolate from 2-phosphoglycolate: step 1/1.</text>
</comment>
<dbReference type="Gene3D" id="1.10.150.240">
    <property type="entry name" value="Putative phosphatase, domain 2"/>
    <property type="match status" value="1"/>
</dbReference>
<dbReference type="InterPro" id="IPR023214">
    <property type="entry name" value="HAD_sf"/>
</dbReference>